<dbReference type="GeneID" id="35593467"/>
<dbReference type="InterPro" id="IPR058349">
    <property type="entry name" value="DUF8036"/>
</dbReference>
<proteinExistence type="predicted"/>
<dbReference type="RefSeq" id="WP_103426508.1">
    <property type="nucleotide sequence ID" value="NZ_CP026309.1"/>
</dbReference>
<feature type="transmembrane region" description="Helical" evidence="1">
    <location>
        <begin position="77"/>
        <end position="97"/>
    </location>
</feature>
<feature type="transmembrane region" description="Helical" evidence="1">
    <location>
        <begin position="6"/>
        <end position="27"/>
    </location>
</feature>
<dbReference type="EMBL" id="CP026309">
    <property type="protein sequence ID" value="AUV82819.1"/>
    <property type="molecule type" value="Genomic_DNA"/>
</dbReference>
<dbReference type="AlphaFoldDB" id="A0A2I8VNX7"/>
<name>A0A2I8VNX7_9EURY</name>
<feature type="transmembrane region" description="Helical" evidence="1">
    <location>
        <begin position="39"/>
        <end position="62"/>
    </location>
</feature>
<gene>
    <name evidence="2" type="ORF">C2R22_15205</name>
</gene>
<evidence type="ECO:0000313" key="3">
    <source>
        <dbReference type="Proteomes" id="UP000236584"/>
    </source>
</evidence>
<organism evidence="2 3">
    <name type="scientific">Salinigranum rubrum</name>
    <dbReference type="NCBI Taxonomy" id="755307"/>
    <lineage>
        <taxon>Archaea</taxon>
        <taxon>Methanobacteriati</taxon>
        <taxon>Methanobacteriota</taxon>
        <taxon>Stenosarchaea group</taxon>
        <taxon>Halobacteria</taxon>
        <taxon>Halobacteriales</taxon>
        <taxon>Haloferacaceae</taxon>
        <taxon>Salinigranum</taxon>
    </lineage>
</organism>
<keyword evidence="3" id="KW-1185">Reference proteome</keyword>
<keyword evidence="1" id="KW-1133">Transmembrane helix</keyword>
<protein>
    <submittedName>
        <fullName evidence="2">Uncharacterized protein</fullName>
    </submittedName>
</protein>
<accession>A0A2I8VNX7</accession>
<dbReference type="Proteomes" id="UP000236584">
    <property type="component" value="Chromosome"/>
</dbReference>
<dbReference type="Pfam" id="PF26119">
    <property type="entry name" value="DUF8036"/>
    <property type="match status" value="1"/>
</dbReference>
<keyword evidence="1" id="KW-0472">Membrane</keyword>
<reference evidence="2 3" key="1">
    <citation type="submission" date="2018-01" db="EMBL/GenBank/DDBJ databases">
        <title>Complete genome sequence of Salinigranum rubrum GX10T, an extremely halophilic archaeon isolated from a marine solar saltern.</title>
        <authorList>
            <person name="Han S."/>
        </authorList>
    </citation>
    <scope>NUCLEOTIDE SEQUENCE [LARGE SCALE GENOMIC DNA]</scope>
    <source>
        <strain evidence="2 3">GX10</strain>
    </source>
</reference>
<evidence type="ECO:0000313" key="2">
    <source>
        <dbReference type="EMBL" id="AUV82819.1"/>
    </source>
</evidence>
<dbReference type="KEGG" id="srub:C2R22_15205"/>
<keyword evidence="1" id="KW-0812">Transmembrane</keyword>
<evidence type="ECO:0000256" key="1">
    <source>
        <dbReference type="SAM" id="Phobius"/>
    </source>
</evidence>
<sequence length="98" mass="10910">MAMETTIQAASVLAAVNIIFLTALSVVWLRNYRTFRTPLVLGLVAFSGVMLVENALALYFFFTMQSFYSGDPHVQEAVLVLRGLQLVALGFLTYVTMR</sequence>